<organism evidence="1">
    <name type="scientific">marine metagenome</name>
    <dbReference type="NCBI Taxonomy" id="408172"/>
    <lineage>
        <taxon>unclassified sequences</taxon>
        <taxon>metagenomes</taxon>
        <taxon>ecological metagenomes</taxon>
    </lineage>
</organism>
<sequence length="50" mass="5725">VTDIVSEERNSHGEWRPPTAIVLAPINVWPIQPLSTAKWFLGFPGYLWPH</sequence>
<name>A0A382AC55_9ZZZZ</name>
<dbReference type="AlphaFoldDB" id="A0A382AC55"/>
<feature type="non-terminal residue" evidence="1">
    <location>
        <position position="1"/>
    </location>
</feature>
<proteinExistence type="predicted"/>
<reference evidence="1" key="1">
    <citation type="submission" date="2018-05" db="EMBL/GenBank/DDBJ databases">
        <authorList>
            <person name="Lanie J.A."/>
            <person name="Ng W.-L."/>
            <person name="Kazmierczak K.M."/>
            <person name="Andrzejewski T.M."/>
            <person name="Davidsen T.M."/>
            <person name="Wayne K.J."/>
            <person name="Tettelin H."/>
            <person name="Glass J.I."/>
            <person name="Rusch D."/>
            <person name="Podicherti R."/>
            <person name="Tsui H.-C.T."/>
            <person name="Winkler M.E."/>
        </authorList>
    </citation>
    <scope>NUCLEOTIDE SEQUENCE</scope>
</reference>
<dbReference type="EMBL" id="UINC01024789">
    <property type="protein sequence ID" value="SVA99148.1"/>
    <property type="molecule type" value="Genomic_DNA"/>
</dbReference>
<evidence type="ECO:0000313" key="1">
    <source>
        <dbReference type="EMBL" id="SVA99148.1"/>
    </source>
</evidence>
<protein>
    <submittedName>
        <fullName evidence="1">Uncharacterized protein</fullName>
    </submittedName>
</protein>
<accession>A0A382AC55</accession>
<gene>
    <name evidence="1" type="ORF">METZ01_LOCUS152002</name>
</gene>
<feature type="non-terminal residue" evidence="1">
    <location>
        <position position="50"/>
    </location>
</feature>